<evidence type="ECO:0000313" key="2">
    <source>
        <dbReference type="Proteomes" id="UP001500507"/>
    </source>
</evidence>
<gene>
    <name evidence="1" type="ORF">GCM10009117_09310</name>
</gene>
<name>A0ABN1MF63_9FLAO</name>
<evidence type="ECO:0000313" key="1">
    <source>
        <dbReference type="EMBL" id="GAA0871785.1"/>
    </source>
</evidence>
<organism evidence="1 2">
    <name type="scientific">Gangjinia marincola</name>
    <dbReference type="NCBI Taxonomy" id="578463"/>
    <lineage>
        <taxon>Bacteria</taxon>
        <taxon>Pseudomonadati</taxon>
        <taxon>Bacteroidota</taxon>
        <taxon>Flavobacteriia</taxon>
        <taxon>Flavobacteriales</taxon>
        <taxon>Flavobacteriaceae</taxon>
        <taxon>Gangjinia</taxon>
    </lineage>
</organism>
<proteinExistence type="predicted"/>
<comment type="caution">
    <text evidence="1">The sequence shown here is derived from an EMBL/GenBank/DDBJ whole genome shotgun (WGS) entry which is preliminary data.</text>
</comment>
<sequence>MRLAQDKSYVKKELSVAQLLQKNLIPPKADFKSNYFDLVPYLFYNISKEFNGIDGDFYNLGYNSIENYNFIVDFERRLGSNKNVLVVMIRDAENTGIPIKHRQVTATSKKFGALKITDQPVSTKGENYSQVLLTLEIDYDSSSELLQKLRGDQIIVTIDDKKYRFLSAELIEP</sequence>
<reference evidence="2" key="1">
    <citation type="journal article" date="2019" name="Int. J. Syst. Evol. Microbiol.">
        <title>The Global Catalogue of Microorganisms (GCM) 10K type strain sequencing project: providing services to taxonomists for standard genome sequencing and annotation.</title>
        <authorList>
            <consortium name="The Broad Institute Genomics Platform"/>
            <consortium name="The Broad Institute Genome Sequencing Center for Infectious Disease"/>
            <person name="Wu L."/>
            <person name="Ma J."/>
        </authorList>
    </citation>
    <scope>NUCLEOTIDE SEQUENCE [LARGE SCALE GENOMIC DNA]</scope>
    <source>
        <strain evidence="2">JCM 16082</strain>
    </source>
</reference>
<protein>
    <submittedName>
        <fullName evidence="1">Uncharacterized protein</fullName>
    </submittedName>
</protein>
<dbReference type="EMBL" id="BAAAFG010000012">
    <property type="protein sequence ID" value="GAA0871785.1"/>
    <property type="molecule type" value="Genomic_DNA"/>
</dbReference>
<dbReference type="RefSeq" id="WP_343764499.1">
    <property type="nucleotide sequence ID" value="NZ_BAAAFG010000012.1"/>
</dbReference>
<accession>A0ABN1MF63</accession>
<dbReference type="Proteomes" id="UP001500507">
    <property type="component" value="Unassembled WGS sequence"/>
</dbReference>
<keyword evidence="2" id="KW-1185">Reference proteome</keyword>